<keyword evidence="1" id="KW-0812">Transmembrane</keyword>
<reference evidence="2 3" key="1">
    <citation type="journal article" date="2016" name="Nat. Commun.">
        <title>Thousands of microbial genomes shed light on interconnected biogeochemical processes in an aquifer system.</title>
        <authorList>
            <person name="Anantharaman K."/>
            <person name="Brown C.T."/>
            <person name="Hug L.A."/>
            <person name="Sharon I."/>
            <person name="Castelle C.J."/>
            <person name="Probst A.J."/>
            <person name="Thomas B.C."/>
            <person name="Singh A."/>
            <person name="Wilkins M.J."/>
            <person name="Karaoz U."/>
            <person name="Brodie E.L."/>
            <person name="Williams K.H."/>
            <person name="Hubbard S.S."/>
            <person name="Banfield J.F."/>
        </authorList>
    </citation>
    <scope>NUCLEOTIDE SEQUENCE [LARGE SCALE GENOMIC DNA]</scope>
</reference>
<evidence type="ECO:0000256" key="1">
    <source>
        <dbReference type="SAM" id="Phobius"/>
    </source>
</evidence>
<comment type="caution">
    <text evidence="2">The sequence shown here is derived from an EMBL/GenBank/DDBJ whole genome shotgun (WGS) entry which is preliminary data.</text>
</comment>
<dbReference type="STRING" id="1802114.A2719_04075"/>
<keyword evidence="1" id="KW-0472">Membrane</keyword>
<protein>
    <submittedName>
        <fullName evidence="2">Uncharacterized protein</fullName>
    </submittedName>
</protein>
<accession>A0A1G2G2N6</accession>
<feature type="transmembrane region" description="Helical" evidence="1">
    <location>
        <begin position="44"/>
        <end position="61"/>
    </location>
</feature>
<proteinExistence type="predicted"/>
<dbReference type="EMBL" id="MHNK01000001">
    <property type="protein sequence ID" value="OGZ44564.1"/>
    <property type="molecule type" value="Genomic_DNA"/>
</dbReference>
<evidence type="ECO:0000313" key="3">
    <source>
        <dbReference type="Proteomes" id="UP000177480"/>
    </source>
</evidence>
<feature type="transmembrane region" description="Helical" evidence="1">
    <location>
        <begin position="7"/>
        <end position="32"/>
    </location>
</feature>
<organism evidence="2 3">
    <name type="scientific">Candidatus Ryanbacteria bacterium RIFCSPHIGHO2_01_FULL_45_22</name>
    <dbReference type="NCBI Taxonomy" id="1802114"/>
    <lineage>
        <taxon>Bacteria</taxon>
        <taxon>Candidatus Ryaniibacteriota</taxon>
    </lineage>
</organism>
<keyword evidence="1" id="KW-1133">Transmembrane helix</keyword>
<dbReference type="Proteomes" id="UP000177480">
    <property type="component" value="Unassembled WGS sequence"/>
</dbReference>
<gene>
    <name evidence="2" type="ORF">A2719_04075</name>
</gene>
<name>A0A1G2G2N6_9BACT</name>
<dbReference type="AlphaFoldDB" id="A0A1G2G2N6"/>
<evidence type="ECO:0000313" key="2">
    <source>
        <dbReference type="EMBL" id="OGZ44564.1"/>
    </source>
</evidence>
<sequence>MNVKGIILGIVVAFGFAEYVGKFSVILVGIWLGLDGGLLADLVNANYVISIVLGVLVYRYYAKKVDKGIS</sequence>